<reference evidence="2" key="1">
    <citation type="submission" date="2019-05" db="EMBL/GenBank/DDBJ databases">
        <title>Whole genome sequencing of Pseudanabaena catenata USMAC16.</title>
        <authorList>
            <person name="Khan Z."/>
            <person name="Omar W.M."/>
            <person name="Convey P."/>
            <person name="Merican F."/>
            <person name="Najimudin N."/>
        </authorList>
    </citation>
    <scope>NUCLEOTIDE SEQUENCE</scope>
    <source>
        <strain evidence="2">USMAC16</strain>
    </source>
</reference>
<comment type="caution">
    <text evidence="2">The sequence shown here is derived from an EMBL/GenBank/DDBJ whole genome shotgun (WGS) entry which is preliminary data.</text>
</comment>
<dbReference type="PANTHER" id="PTHR43861">
    <property type="entry name" value="TRANS-ACONITATE 2-METHYLTRANSFERASE-RELATED"/>
    <property type="match status" value="1"/>
</dbReference>
<keyword evidence="2" id="KW-0489">Methyltransferase</keyword>
<evidence type="ECO:0000313" key="3">
    <source>
        <dbReference type="Proteomes" id="UP001152872"/>
    </source>
</evidence>
<dbReference type="Gene3D" id="3.40.50.150">
    <property type="entry name" value="Vaccinia Virus protein VP39"/>
    <property type="match status" value="1"/>
</dbReference>
<dbReference type="GO" id="GO:0008168">
    <property type="term" value="F:methyltransferase activity"/>
    <property type="evidence" value="ECO:0007669"/>
    <property type="project" value="UniProtKB-KW"/>
</dbReference>
<dbReference type="EMBL" id="VBTY01000032">
    <property type="protein sequence ID" value="MDG3494083.1"/>
    <property type="molecule type" value="Genomic_DNA"/>
</dbReference>
<protein>
    <submittedName>
        <fullName evidence="2">Methyltransferase domain-containing protein</fullName>
    </submittedName>
</protein>
<dbReference type="SUPFAM" id="SSF53335">
    <property type="entry name" value="S-adenosyl-L-methionine-dependent methyltransferases"/>
    <property type="match status" value="1"/>
</dbReference>
<dbReference type="Proteomes" id="UP001152872">
    <property type="component" value="Unassembled WGS sequence"/>
</dbReference>
<organism evidence="2 3">
    <name type="scientific">Pseudanabaena catenata USMAC16</name>
    <dbReference type="NCBI Taxonomy" id="1855837"/>
    <lineage>
        <taxon>Bacteria</taxon>
        <taxon>Bacillati</taxon>
        <taxon>Cyanobacteriota</taxon>
        <taxon>Cyanophyceae</taxon>
        <taxon>Pseudanabaenales</taxon>
        <taxon>Pseudanabaenaceae</taxon>
        <taxon>Pseudanabaena</taxon>
    </lineage>
</organism>
<dbReference type="Pfam" id="PF13847">
    <property type="entry name" value="Methyltransf_31"/>
    <property type="match status" value="1"/>
</dbReference>
<name>A0A9X4RGT0_9CYAN</name>
<evidence type="ECO:0000259" key="1">
    <source>
        <dbReference type="Pfam" id="PF13847"/>
    </source>
</evidence>
<dbReference type="GO" id="GO:0032259">
    <property type="term" value="P:methylation"/>
    <property type="evidence" value="ECO:0007669"/>
    <property type="project" value="UniProtKB-KW"/>
</dbReference>
<accession>A0A9X4RGT0</accession>
<dbReference type="RefSeq" id="WP_009626145.1">
    <property type="nucleotide sequence ID" value="NZ_VBTY01000032.1"/>
</dbReference>
<evidence type="ECO:0000313" key="2">
    <source>
        <dbReference type="EMBL" id="MDG3494083.1"/>
    </source>
</evidence>
<dbReference type="CDD" id="cd02440">
    <property type="entry name" value="AdoMet_MTases"/>
    <property type="match status" value="1"/>
</dbReference>
<dbReference type="InterPro" id="IPR029063">
    <property type="entry name" value="SAM-dependent_MTases_sf"/>
</dbReference>
<feature type="domain" description="Methyltransferase" evidence="1">
    <location>
        <begin position="55"/>
        <end position="156"/>
    </location>
</feature>
<keyword evidence="3" id="KW-1185">Reference proteome</keyword>
<dbReference type="AlphaFoldDB" id="A0A9X4RGT0"/>
<proteinExistence type="predicted"/>
<sequence>MIDPKVKIVHEQFDKIPYPNAAIDLSFQDDINSLFKYCITTPHYRRFQKVVNSEKKLILDVACGTGFLTQALVQANPGAKVIGIDISEESIKWAKRRLEYHGYKDVEFYVMPLEDIPKLGLLFDFIHCNDTLYLLPNPVDGLKVMRTVLAPQGIIQGNLHSIYQRHYFYQGHQLYRFLGLMDDSPSDIEFSLLREIMNSLDDRVMLKELTWKASSDDTTLSVNYLLQEDKGYTILQMFEIIRDSELEFISMTNWNQWNVRDLYKDRNNPSEYLDMVLSTSSIEEKLQIYELLHPVNRLLDFWCGHIGEGDVVNPPEEWTDENWQNVMVYLHPKLKHSKIRESLDLAISLYAPFNIHVFLNINSSQPISLYTTSCACMHLLWDKSLTVKELTQEWLRIKPVNWLTKESITERQAFSEIKQTLIEMESLMIVLLEIS</sequence>
<gene>
    <name evidence="2" type="ORF">FEV09_05880</name>
</gene>
<keyword evidence="2" id="KW-0808">Transferase</keyword>
<dbReference type="InterPro" id="IPR025714">
    <property type="entry name" value="Methyltranfer_dom"/>
</dbReference>